<keyword evidence="4 16" id="KW-0812">Transmembrane</keyword>
<feature type="transmembrane region" description="Helical" evidence="16">
    <location>
        <begin position="357"/>
        <end position="379"/>
    </location>
</feature>
<reference evidence="17 18" key="1">
    <citation type="submission" date="2022-08" db="EMBL/GenBank/DDBJ databases">
        <title>Reclassification of Massilia species as members of the genera Telluria, Duganella, Pseudoduganella, Mokoshia gen. nov. and Zemynaea gen. nov. using orthogonal and non-orthogonal genome-based approaches.</title>
        <authorList>
            <person name="Bowman J.P."/>
        </authorList>
    </citation>
    <scope>NUCLEOTIDE SEQUENCE [LARGE SCALE GENOMIC DNA]</scope>
    <source>
        <strain evidence="17 18">LMG 28164</strain>
    </source>
</reference>
<evidence type="ECO:0000256" key="14">
    <source>
        <dbReference type="ARBA" id="ARBA00044770"/>
    </source>
</evidence>
<evidence type="ECO:0000256" key="15">
    <source>
        <dbReference type="ARBA" id="ARBA00049902"/>
    </source>
</evidence>
<evidence type="ECO:0000256" key="2">
    <source>
        <dbReference type="ARBA" id="ARBA00022676"/>
    </source>
</evidence>
<feature type="transmembrane region" description="Helical" evidence="16">
    <location>
        <begin position="276"/>
        <end position="296"/>
    </location>
</feature>
<evidence type="ECO:0000313" key="18">
    <source>
        <dbReference type="Proteomes" id="UP001205560"/>
    </source>
</evidence>
<feature type="transmembrane region" description="Helical" evidence="16">
    <location>
        <begin position="208"/>
        <end position="226"/>
    </location>
</feature>
<feature type="transmembrane region" description="Helical" evidence="16">
    <location>
        <begin position="538"/>
        <end position="561"/>
    </location>
</feature>
<sequence length="567" mass="59236">MLLAEGAGARQAPLLLQSAGDAQTSVLLAEREEQLDGATALQLGRTRLLLERNGDLLHLQPTSHVALYREAQLRLPEGVSWSWTQRTLWQLPDQGWPALALLGGLVAVAAGILLLSGAGRRLGRGRSAAGIGALLLSGAGVVLLYWQKSGAAAGIGIHLLVAWAALWCLWLAGGRSLAAGAAVLLLAIGLLSQLELGLGAPESSWLRHAGKTASLLAIGAGAIGLLRASQTLRDARPLAQARLEFGLLLVSGIALLLLLLQVAFGDETGVFDLQPVEFAKLALAALSAHCLALASGAQPAPGGLLLRVLRLGAPALLFLVLLAVALVQVDDYSPLILFAVWGAAMTLAFGLASGRWLLTAAVLAAALAAVAGIVLLRAAGPAEFARWHFYADRFMVWLDPGSHPHTGQQLLLGAQAIAGGGWFGADHVFGLAALGQDAGAALRIPAVQDDFAPSFFLYRHGLAAALLLWVLQALFLAGLLHTAVRCWLAAATARDFRLAWQGRWRCFLLCGGAGFVAGHFLLSWGTNLAIFPVMGQPMSFLSAGGSHLLFFICPLLAVGVASETEHP</sequence>
<gene>
    <name evidence="17" type="ORF">NX782_25000</name>
</gene>
<feature type="transmembrane region" description="Helical" evidence="16">
    <location>
        <begin position="462"/>
        <end position="484"/>
    </location>
</feature>
<feature type="transmembrane region" description="Helical" evidence="16">
    <location>
        <begin position="96"/>
        <end position="115"/>
    </location>
</feature>
<feature type="transmembrane region" description="Helical" evidence="16">
    <location>
        <begin position="308"/>
        <end position="329"/>
    </location>
</feature>
<keyword evidence="8 16" id="KW-0472">Membrane</keyword>
<keyword evidence="18" id="KW-1185">Reference proteome</keyword>
<dbReference type="InterPro" id="IPR001182">
    <property type="entry name" value="FtsW/RodA"/>
</dbReference>
<evidence type="ECO:0000256" key="7">
    <source>
        <dbReference type="ARBA" id="ARBA00022989"/>
    </source>
</evidence>
<comment type="subcellular location">
    <subcellularLocation>
        <location evidence="1">Membrane</location>
        <topology evidence="1">Multi-pass membrane protein</topology>
    </subcellularLocation>
</comment>
<dbReference type="PANTHER" id="PTHR30474">
    <property type="entry name" value="CELL CYCLE PROTEIN"/>
    <property type="match status" value="1"/>
</dbReference>
<feature type="transmembrane region" description="Helical" evidence="16">
    <location>
        <begin position="335"/>
        <end position="352"/>
    </location>
</feature>
<feature type="transmembrane region" description="Helical" evidence="16">
    <location>
        <begin position="177"/>
        <end position="196"/>
    </location>
</feature>
<dbReference type="EC" id="2.4.99.28" evidence="14"/>
<comment type="similarity">
    <text evidence="11">Belongs to the SEDS family. FtsW subfamily.</text>
</comment>
<dbReference type="Proteomes" id="UP001205560">
    <property type="component" value="Unassembled WGS sequence"/>
</dbReference>
<feature type="transmembrane region" description="Helical" evidence="16">
    <location>
        <begin position="246"/>
        <end position="264"/>
    </location>
</feature>
<dbReference type="EMBL" id="JANUGX010000044">
    <property type="protein sequence ID" value="MCS0592445.1"/>
    <property type="molecule type" value="Genomic_DNA"/>
</dbReference>
<evidence type="ECO:0000256" key="9">
    <source>
        <dbReference type="ARBA" id="ARBA00032370"/>
    </source>
</evidence>
<feature type="transmembrane region" description="Helical" evidence="16">
    <location>
        <begin position="152"/>
        <end position="170"/>
    </location>
</feature>
<evidence type="ECO:0000313" key="17">
    <source>
        <dbReference type="EMBL" id="MCS0592445.1"/>
    </source>
</evidence>
<evidence type="ECO:0000256" key="16">
    <source>
        <dbReference type="SAM" id="Phobius"/>
    </source>
</evidence>
<evidence type="ECO:0000256" key="6">
    <source>
        <dbReference type="ARBA" id="ARBA00022984"/>
    </source>
</evidence>
<evidence type="ECO:0000256" key="12">
    <source>
        <dbReference type="ARBA" id="ARBA00041185"/>
    </source>
</evidence>
<evidence type="ECO:0000256" key="3">
    <source>
        <dbReference type="ARBA" id="ARBA00022679"/>
    </source>
</evidence>
<evidence type="ECO:0000256" key="1">
    <source>
        <dbReference type="ARBA" id="ARBA00004141"/>
    </source>
</evidence>
<keyword evidence="2" id="KW-0328">Glycosyltransferase</keyword>
<protein>
    <recommendedName>
        <fullName evidence="12">Probable peptidoglycan glycosyltransferase FtsW</fullName>
        <ecNumber evidence="14">2.4.99.28</ecNumber>
    </recommendedName>
    <alternativeName>
        <fullName evidence="13">Cell division protein FtsW</fullName>
    </alternativeName>
    <alternativeName>
        <fullName evidence="10">Cell wall polymerase</fullName>
    </alternativeName>
    <alternativeName>
        <fullName evidence="9">Peptidoglycan polymerase</fullName>
    </alternativeName>
</protein>
<evidence type="ECO:0000256" key="8">
    <source>
        <dbReference type="ARBA" id="ARBA00023136"/>
    </source>
</evidence>
<name>A0ABT2AE01_9BURK</name>
<proteinExistence type="inferred from homology"/>
<dbReference type="Pfam" id="PF01098">
    <property type="entry name" value="FTSW_RODA_SPOVE"/>
    <property type="match status" value="1"/>
</dbReference>
<feature type="transmembrane region" description="Helical" evidence="16">
    <location>
        <begin position="504"/>
        <end position="526"/>
    </location>
</feature>
<evidence type="ECO:0000256" key="13">
    <source>
        <dbReference type="ARBA" id="ARBA00041418"/>
    </source>
</evidence>
<evidence type="ECO:0000256" key="4">
    <source>
        <dbReference type="ARBA" id="ARBA00022692"/>
    </source>
</evidence>
<comment type="catalytic activity">
    <reaction evidence="15">
        <text>[GlcNAc-(1-&gt;4)-Mur2Ac(oyl-L-Ala-gamma-D-Glu-L-Lys-D-Ala-D-Ala)](n)-di-trans,octa-cis-undecaprenyl diphosphate + beta-D-GlcNAc-(1-&gt;4)-Mur2Ac(oyl-L-Ala-gamma-D-Glu-L-Lys-D-Ala-D-Ala)-di-trans,octa-cis-undecaprenyl diphosphate = [GlcNAc-(1-&gt;4)-Mur2Ac(oyl-L-Ala-gamma-D-Glu-L-Lys-D-Ala-D-Ala)](n+1)-di-trans,octa-cis-undecaprenyl diphosphate + di-trans,octa-cis-undecaprenyl diphosphate + H(+)</text>
        <dbReference type="Rhea" id="RHEA:23708"/>
        <dbReference type="Rhea" id="RHEA-COMP:9602"/>
        <dbReference type="Rhea" id="RHEA-COMP:9603"/>
        <dbReference type="ChEBI" id="CHEBI:15378"/>
        <dbReference type="ChEBI" id="CHEBI:58405"/>
        <dbReference type="ChEBI" id="CHEBI:60033"/>
        <dbReference type="ChEBI" id="CHEBI:78435"/>
        <dbReference type="EC" id="2.4.99.28"/>
    </reaction>
</comment>
<evidence type="ECO:0000256" key="11">
    <source>
        <dbReference type="ARBA" id="ARBA00038053"/>
    </source>
</evidence>
<accession>A0ABT2AE01</accession>
<keyword evidence="7 16" id="KW-1133">Transmembrane helix</keyword>
<keyword evidence="6" id="KW-0573">Peptidoglycan synthesis</keyword>
<feature type="transmembrane region" description="Helical" evidence="16">
    <location>
        <begin position="127"/>
        <end position="146"/>
    </location>
</feature>
<comment type="caution">
    <text evidence="17">The sequence shown here is derived from an EMBL/GenBank/DDBJ whole genome shotgun (WGS) entry which is preliminary data.</text>
</comment>
<dbReference type="PANTHER" id="PTHR30474:SF2">
    <property type="entry name" value="PEPTIDOGLYCAN GLYCOSYLTRANSFERASE FTSW-RELATED"/>
    <property type="match status" value="1"/>
</dbReference>
<organism evidence="17 18">
    <name type="scientific">Massilia norwichensis</name>
    <dbReference type="NCBI Taxonomy" id="1442366"/>
    <lineage>
        <taxon>Bacteria</taxon>
        <taxon>Pseudomonadati</taxon>
        <taxon>Pseudomonadota</taxon>
        <taxon>Betaproteobacteria</taxon>
        <taxon>Burkholderiales</taxon>
        <taxon>Oxalobacteraceae</taxon>
        <taxon>Telluria group</taxon>
        <taxon>Massilia</taxon>
    </lineage>
</organism>
<evidence type="ECO:0000256" key="5">
    <source>
        <dbReference type="ARBA" id="ARBA00022960"/>
    </source>
</evidence>
<keyword evidence="5" id="KW-0133">Cell shape</keyword>
<keyword evidence="3" id="KW-0808">Transferase</keyword>
<evidence type="ECO:0000256" key="10">
    <source>
        <dbReference type="ARBA" id="ARBA00033270"/>
    </source>
</evidence>